<dbReference type="InterPro" id="IPR024747">
    <property type="entry name" value="Pyridox_Oxase-rel"/>
</dbReference>
<dbReference type="SUPFAM" id="SSF50475">
    <property type="entry name" value="FMN-binding split barrel"/>
    <property type="match status" value="1"/>
</dbReference>
<sequence>MGEGAVRTGGKPMLDSFGQEVLDRAQSLELLGTAEVGRVVFTDRGMPAVQPVRFALDEHALRFAVPAASLLASAARGNVLAFEADSLTPELDDGWWVTVLGHADPAEETGSECVVRISLEVVAGRRVGVGQ</sequence>
<protein>
    <recommendedName>
        <fullName evidence="3">Pyridoxamine 5'-phosphate oxidase</fullName>
    </recommendedName>
</protein>
<reference evidence="1 2" key="1">
    <citation type="submission" date="2016-04" db="EMBL/GenBank/DDBJ databases">
        <title>Complete genome sequence and analysis of deep-sea sediment isolate, Amycolatopsis sp. WP1.</title>
        <authorList>
            <person name="Wang H."/>
            <person name="Chen S."/>
            <person name="Wu Q."/>
        </authorList>
    </citation>
    <scope>NUCLEOTIDE SEQUENCE [LARGE SCALE GENOMIC DNA]</scope>
    <source>
        <strain evidence="1 2">WP1</strain>
    </source>
</reference>
<name>A0A344LLC2_9PSEU</name>
<dbReference type="EMBL" id="CP015163">
    <property type="protein sequence ID" value="AXB48846.1"/>
    <property type="molecule type" value="Genomic_DNA"/>
</dbReference>
<evidence type="ECO:0000313" key="2">
    <source>
        <dbReference type="Proteomes" id="UP000250434"/>
    </source>
</evidence>
<accession>A0A344LLC2</accession>
<dbReference type="Gene3D" id="2.30.110.10">
    <property type="entry name" value="Electron Transport, Fmn-binding Protein, Chain A"/>
    <property type="match status" value="1"/>
</dbReference>
<organism evidence="1 2">
    <name type="scientific">Amycolatopsis albispora</name>
    <dbReference type="NCBI Taxonomy" id="1804986"/>
    <lineage>
        <taxon>Bacteria</taxon>
        <taxon>Bacillati</taxon>
        <taxon>Actinomycetota</taxon>
        <taxon>Actinomycetes</taxon>
        <taxon>Pseudonocardiales</taxon>
        <taxon>Pseudonocardiaceae</taxon>
        <taxon>Amycolatopsis</taxon>
    </lineage>
</organism>
<dbReference type="AlphaFoldDB" id="A0A344LLC2"/>
<gene>
    <name evidence="1" type="ORF">A4R43_27570</name>
</gene>
<keyword evidence="2" id="KW-1185">Reference proteome</keyword>
<dbReference type="KEGG" id="aab:A4R43_27570"/>
<evidence type="ECO:0008006" key="3">
    <source>
        <dbReference type="Google" id="ProtNLM"/>
    </source>
</evidence>
<dbReference type="Proteomes" id="UP000250434">
    <property type="component" value="Chromosome"/>
</dbReference>
<dbReference type="Pfam" id="PF12900">
    <property type="entry name" value="Pyridox_ox_2"/>
    <property type="match status" value="1"/>
</dbReference>
<proteinExistence type="predicted"/>
<dbReference type="InterPro" id="IPR012349">
    <property type="entry name" value="Split_barrel_FMN-bd"/>
</dbReference>
<dbReference type="OrthoDB" id="3212118at2"/>
<evidence type="ECO:0000313" key="1">
    <source>
        <dbReference type="EMBL" id="AXB48846.1"/>
    </source>
</evidence>